<evidence type="ECO:0000256" key="4">
    <source>
        <dbReference type="ARBA" id="ARBA00023136"/>
    </source>
</evidence>
<evidence type="ECO:0000313" key="8">
    <source>
        <dbReference type="Proteomes" id="UP000465221"/>
    </source>
</evidence>
<dbReference type="EMBL" id="BLKC01000190">
    <property type="protein sequence ID" value="GFF58852.1"/>
    <property type="molecule type" value="Genomic_DNA"/>
</dbReference>
<dbReference type="PANTHER" id="PTHR43364:SF15">
    <property type="entry name" value="ARYL-ALCOHOL DEHYDROGENASE AAD16-RELATED"/>
    <property type="match status" value="1"/>
</dbReference>
<organism evidence="7 8">
    <name type="scientific">Aspergillus udagawae</name>
    <dbReference type="NCBI Taxonomy" id="91492"/>
    <lineage>
        <taxon>Eukaryota</taxon>
        <taxon>Fungi</taxon>
        <taxon>Dikarya</taxon>
        <taxon>Ascomycota</taxon>
        <taxon>Pezizomycotina</taxon>
        <taxon>Eurotiomycetes</taxon>
        <taxon>Eurotiomycetidae</taxon>
        <taxon>Eurotiales</taxon>
        <taxon>Aspergillaceae</taxon>
        <taxon>Aspergillus</taxon>
        <taxon>Aspergillus subgen. Fumigati</taxon>
    </lineage>
</organism>
<evidence type="ECO:0000256" key="1">
    <source>
        <dbReference type="ARBA" id="ARBA00022692"/>
    </source>
</evidence>
<dbReference type="SUPFAM" id="SSF51430">
    <property type="entry name" value="NAD(P)-linked oxidoreductase"/>
    <property type="match status" value="1"/>
</dbReference>
<dbReference type="Gene3D" id="1.20.1560.10">
    <property type="entry name" value="ABC transporter type 1, transmembrane domain"/>
    <property type="match status" value="1"/>
</dbReference>
<comment type="similarity">
    <text evidence="5">Belongs to the aldo/keto reductase family. Aldo/keto reductase 2 subfamily.</text>
</comment>
<proteinExistence type="inferred from homology"/>
<dbReference type="InterPro" id="IPR023210">
    <property type="entry name" value="NADP_OxRdtase_dom"/>
</dbReference>
<evidence type="ECO:0000256" key="3">
    <source>
        <dbReference type="ARBA" id="ARBA00023002"/>
    </source>
</evidence>
<dbReference type="SUPFAM" id="SSF90123">
    <property type="entry name" value="ABC transporter transmembrane region"/>
    <property type="match status" value="1"/>
</dbReference>
<dbReference type="AlphaFoldDB" id="A0A8H3XRU4"/>
<dbReference type="InterPro" id="IPR011527">
    <property type="entry name" value="ABC1_TM_dom"/>
</dbReference>
<evidence type="ECO:0000313" key="7">
    <source>
        <dbReference type="EMBL" id="GFF58852.1"/>
    </source>
</evidence>
<dbReference type="FunFam" id="3.20.20.100:FF:000004">
    <property type="entry name" value="Oxidoreductase, aldo/keto reductase"/>
    <property type="match status" value="1"/>
</dbReference>
<dbReference type="GO" id="GO:0016020">
    <property type="term" value="C:membrane"/>
    <property type="evidence" value="ECO:0007669"/>
    <property type="project" value="InterPro"/>
</dbReference>
<dbReference type="PROSITE" id="PS50929">
    <property type="entry name" value="ABC_TM1F"/>
    <property type="match status" value="1"/>
</dbReference>
<feature type="domain" description="ABC transmembrane type-1" evidence="6">
    <location>
        <begin position="44"/>
        <end position="97"/>
    </location>
</feature>
<keyword evidence="3" id="KW-0560">Oxidoreductase</keyword>
<evidence type="ECO:0000256" key="2">
    <source>
        <dbReference type="ARBA" id="ARBA00022989"/>
    </source>
</evidence>
<protein>
    <submittedName>
        <fullName evidence="7">Versiconal hemiacetal acetate reductase</fullName>
    </submittedName>
</protein>
<dbReference type="GO" id="GO:0005829">
    <property type="term" value="C:cytosol"/>
    <property type="evidence" value="ECO:0007669"/>
    <property type="project" value="UniProtKB-ARBA"/>
</dbReference>
<accession>A0A8H3XRU4</accession>
<gene>
    <name evidence="7" type="ORF">IFM46972_11220</name>
</gene>
<dbReference type="CDD" id="cd19079">
    <property type="entry name" value="AKR_EcYajO-like"/>
    <property type="match status" value="1"/>
</dbReference>
<keyword evidence="1" id="KW-0812">Transmembrane</keyword>
<dbReference type="InterPro" id="IPR036812">
    <property type="entry name" value="NAD(P)_OxRdtase_dom_sf"/>
</dbReference>
<keyword evidence="2" id="KW-1133">Transmembrane helix</keyword>
<reference evidence="7 8" key="1">
    <citation type="submission" date="2020-01" db="EMBL/GenBank/DDBJ databases">
        <title>Draft genome sequence of Aspergillus udagawae IFM 46972.</title>
        <authorList>
            <person name="Takahashi H."/>
            <person name="Yaguchi T."/>
        </authorList>
    </citation>
    <scope>NUCLEOTIDE SEQUENCE [LARGE SCALE GENOMIC DNA]</scope>
    <source>
        <strain evidence="7 8">IFM 46972</strain>
    </source>
</reference>
<dbReference type="Pfam" id="PF00664">
    <property type="entry name" value="ABC_membrane"/>
    <property type="match status" value="1"/>
</dbReference>
<evidence type="ECO:0000259" key="6">
    <source>
        <dbReference type="PROSITE" id="PS50929"/>
    </source>
</evidence>
<dbReference type="Gene3D" id="3.20.20.100">
    <property type="entry name" value="NADP-dependent oxidoreductase domain"/>
    <property type="match status" value="1"/>
</dbReference>
<dbReference type="InterPro" id="IPR050523">
    <property type="entry name" value="AKR_Detox_Biosynth"/>
</dbReference>
<dbReference type="Proteomes" id="UP000465221">
    <property type="component" value="Unassembled WGS sequence"/>
</dbReference>
<dbReference type="GO" id="GO:0005524">
    <property type="term" value="F:ATP binding"/>
    <property type="evidence" value="ECO:0007669"/>
    <property type="project" value="InterPro"/>
</dbReference>
<name>A0A8H3XRU4_9EURO</name>
<dbReference type="GO" id="GO:0016491">
    <property type="term" value="F:oxidoreductase activity"/>
    <property type="evidence" value="ECO:0007669"/>
    <property type="project" value="UniProtKB-KW"/>
</dbReference>
<comment type="caution">
    <text evidence="7">The sequence shown here is derived from an EMBL/GenBank/DDBJ whole genome shotgun (WGS) entry which is preliminary data.</text>
</comment>
<dbReference type="Pfam" id="PF00248">
    <property type="entry name" value="Aldo_ket_red"/>
    <property type="match status" value="1"/>
</dbReference>
<keyword evidence="4" id="KW-0472">Membrane</keyword>
<dbReference type="PANTHER" id="PTHR43364">
    <property type="entry name" value="NADH-SPECIFIC METHYLGLYOXAL REDUCTASE-RELATED"/>
    <property type="match status" value="1"/>
</dbReference>
<sequence length="449" mass="50479">MAATSEAFTEVKASAKPSIWRRATSFGRLLFYAVPSSTDLIILERLAQRIREAYFSAILRQDAAFFDNLPAGEVSARITDEISVVQQGTNEKVGIVIRLSAFGQSHRVANARGCHRVGDSGLYVSKIILGTASYGSPRRQEWILNEEAALPLLKHAYDMGINTWDTADAYSNGRSEEIIGKALRVYKIPREQVVILTKIFYALDPDDRSPIAALMDKNKQGLVKRVGLSHKHIMSAVAESIERLGTYIDVLQIHRLDRDVSLMETMKVLNDVVESGQVRYLGASSMATWEFQKLQNIAEQNGWHEFISMQNYCNLLYREEEREMIPFCQDTGVGILPWSPLARGVLAHPWTERETAREQTDKLLQRLVRGHETLDDKEVVDRVTEVAAKRGVKMAIVALVWCHRKGLSPITGLGSTSLIDDAVQAVTFQLADDEVKYLEDPYRPKPVVY</sequence>
<dbReference type="InterPro" id="IPR036640">
    <property type="entry name" value="ABC1_TM_sf"/>
</dbReference>
<dbReference type="GO" id="GO:0140359">
    <property type="term" value="F:ABC-type transporter activity"/>
    <property type="evidence" value="ECO:0007669"/>
    <property type="project" value="InterPro"/>
</dbReference>
<evidence type="ECO:0000256" key="5">
    <source>
        <dbReference type="ARBA" id="ARBA00038157"/>
    </source>
</evidence>